<evidence type="ECO:0000313" key="5">
    <source>
        <dbReference type="EMBL" id="KUG08046.1"/>
    </source>
</evidence>
<dbReference type="Gene3D" id="3.10.310.50">
    <property type="match status" value="1"/>
</dbReference>
<feature type="compositionally biased region" description="Gly residues" evidence="1">
    <location>
        <begin position="489"/>
        <end position="500"/>
    </location>
</feature>
<feature type="chain" id="PRO_5040764953" description="TPM domain-containing protein" evidence="3">
    <location>
        <begin position="24"/>
        <end position="500"/>
    </location>
</feature>
<dbReference type="InterPro" id="IPR007621">
    <property type="entry name" value="TPM_dom"/>
</dbReference>
<protein>
    <recommendedName>
        <fullName evidence="4">TPM domain-containing protein</fullName>
    </recommendedName>
</protein>
<dbReference type="Pfam" id="PF04536">
    <property type="entry name" value="TPM_phosphatase"/>
    <property type="match status" value="1"/>
</dbReference>
<feature type="domain" description="TPM" evidence="4">
    <location>
        <begin position="51"/>
        <end position="174"/>
    </location>
</feature>
<gene>
    <name evidence="5" type="ORF">ASU33_07525</name>
</gene>
<keyword evidence="2" id="KW-1133">Transmembrane helix</keyword>
<reference evidence="5 6" key="1">
    <citation type="submission" date="2015-11" db="EMBL/GenBank/DDBJ databases">
        <title>Solirubrum puertoriconensis gen. nov. an environmental bacteria isolated in Puerto Rico.</title>
        <authorList>
            <person name="Cuebas-Irizarry M.F."/>
            <person name="Montalvo-Rodriguez R."/>
        </authorList>
    </citation>
    <scope>NUCLEOTIDE SEQUENCE [LARGE SCALE GENOMIC DNA]</scope>
    <source>
        <strain evidence="5 6">MC1A</strain>
    </source>
</reference>
<dbReference type="PANTHER" id="PTHR30373:SF2">
    <property type="entry name" value="UPF0603 PROTEIN YGCG"/>
    <property type="match status" value="1"/>
</dbReference>
<organism evidence="5 6">
    <name type="scientific">Solirubrum puertoriconensis</name>
    <dbReference type="NCBI Taxonomy" id="1751427"/>
    <lineage>
        <taxon>Bacteria</taxon>
        <taxon>Pseudomonadati</taxon>
        <taxon>Bacteroidota</taxon>
        <taxon>Cytophagia</taxon>
        <taxon>Cytophagales</taxon>
    </lineage>
</organism>
<feature type="signal peptide" evidence="3">
    <location>
        <begin position="1"/>
        <end position="23"/>
    </location>
</feature>
<keyword evidence="2" id="KW-0472">Membrane</keyword>
<dbReference type="EMBL" id="LNAL01000006">
    <property type="protein sequence ID" value="KUG08046.1"/>
    <property type="molecule type" value="Genomic_DNA"/>
</dbReference>
<accession>A0A9X0HL94</accession>
<keyword evidence="6" id="KW-1185">Reference proteome</keyword>
<evidence type="ECO:0000256" key="3">
    <source>
        <dbReference type="SAM" id="SignalP"/>
    </source>
</evidence>
<feature type="region of interest" description="Disordered" evidence="1">
    <location>
        <begin position="463"/>
        <end position="500"/>
    </location>
</feature>
<feature type="transmembrane region" description="Helical" evidence="2">
    <location>
        <begin position="219"/>
        <end position="240"/>
    </location>
</feature>
<feature type="transmembrane region" description="Helical" evidence="2">
    <location>
        <begin position="320"/>
        <end position="339"/>
    </location>
</feature>
<comment type="caution">
    <text evidence="5">The sequence shown here is derived from an EMBL/GenBank/DDBJ whole genome shotgun (WGS) entry which is preliminary data.</text>
</comment>
<sequence>MLSRYVYLCLCTLALLCAPACDSADPATTPSPAADYRQRIPNPKTLGESYVSDADSILAPATVANLNNVLRSLDQSGRAHIDVVLARSIGEAVPKTAATELFNRWQIGDKEKDNGLLMLLVLDQRRVEFETGYGLEAELPDVVCYRIQQRYMLPYLRAEQYDAAVQQGVSAVMRQLATGTTDEPGSAATADSVAGADVPTEEHGPAIVDEVGSADGASFVWHALGSLLVGMAGILFYSFTWHTTTKGSRYRNASSTVMLFPFGLILLGFFSAIPVWALAAAAYVPLLLYLLSYLRRVGREFAVQQNGLSRHQQYQLLQRTHHGLGFSAYLFALPLYWYWQRHRQHLQQLREAPYACPHCQRPMQRLAETADDAHLQPGQRTEETLASVDYDVWRCEPCQHTLVLDYHNPATEAKPCPKCHYRTFLDEGQQVVEHATRYAPGWGWELARCRHCGHEQKERYTIAQLSSSSSGGSSFSSSSSGSSSSSSGGSSGGGGAGSSW</sequence>
<evidence type="ECO:0000259" key="4">
    <source>
        <dbReference type="Pfam" id="PF04536"/>
    </source>
</evidence>
<feature type="compositionally biased region" description="Low complexity" evidence="1">
    <location>
        <begin position="466"/>
        <end position="488"/>
    </location>
</feature>
<dbReference type="Proteomes" id="UP000054223">
    <property type="component" value="Unassembled WGS sequence"/>
</dbReference>
<evidence type="ECO:0000313" key="6">
    <source>
        <dbReference type="Proteomes" id="UP000054223"/>
    </source>
</evidence>
<dbReference type="PANTHER" id="PTHR30373">
    <property type="entry name" value="UPF0603 PROTEIN YGCG"/>
    <property type="match status" value="1"/>
</dbReference>
<keyword evidence="3" id="KW-0732">Signal</keyword>
<dbReference type="RefSeq" id="WP_059069083.1">
    <property type="nucleotide sequence ID" value="NZ_LNAL01000006.1"/>
</dbReference>
<keyword evidence="2" id="KW-0812">Transmembrane</keyword>
<name>A0A9X0HL94_SOLP1</name>
<evidence type="ECO:0000256" key="1">
    <source>
        <dbReference type="SAM" id="MobiDB-lite"/>
    </source>
</evidence>
<proteinExistence type="predicted"/>
<evidence type="ECO:0000256" key="2">
    <source>
        <dbReference type="SAM" id="Phobius"/>
    </source>
</evidence>
<dbReference type="OrthoDB" id="9810918at2"/>
<dbReference type="AlphaFoldDB" id="A0A9X0HL94"/>